<name>A0A4Y3HVY8_9VIBR</name>
<accession>A0A4Y3HVY8</accession>
<dbReference type="RefSeq" id="WP_141345227.1">
    <property type="nucleotide sequence ID" value="NZ_BJLF01000007.1"/>
</dbReference>
<dbReference type="NCBIfam" id="TIGR00847">
    <property type="entry name" value="ccoS"/>
    <property type="match status" value="1"/>
</dbReference>
<evidence type="ECO:0000313" key="3">
    <source>
        <dbReference type="Proteomes" id="UP000318717"/>
    </source>
</evidence>
<evidence type="ECO:0000313" key="2">
    <source>
        <dbReference type="EMBL" id="GEA50880.1"/>
    </source>
</evidence>
<dbReference type="PANTHER" id="PTHR41532:SF1">
    <property type="entry name" value="FIXS PROTEIN"/>
    <property type="match status" value="1"/>
</dbReference>
<dbReference type="PANTHER" id="PTHR41532">
    <property type="entry name" value="FIXS PROTEIN"/>
    <property type="match status" value="1"/>
</dbReference>
<dbReference type="Pfam" id="PF03597">
    <property type="entry name" value="FixS"/>
    <property type="match status" value="1"/>
</dbReference>
<keyword evidence="3" id="KW-1185">Reference proteome</keyword>
<dbReference type="EMBL" id="BJLF01000007">
    <property type="protein sequence ID" value="GEA50880.1"/>
    <property type="molecule type" value="Genomic_DNA"/>
</dbReference>
<dbReference type="AlphaFoldDB" id="A0A4Y3HVY8"/>
<sequence>MESLYILIPIAIVLVAVAVAVFLWAVKTEQFEDLDRQGHNILFEEDDVPSDKNNKDK</sequence>
<organism evidence="2 3">
    <name type="scientific">Vibrio inusitatus NBRC 102082</name>
    <dbReference type="NCBI Taxonomy" id="1219070"/>
    <lineage>
        <taxon>Bacteria</taxon>
        <taxon>Pseudomonadati</taxon>
        <taxon>Pseudomonadota</taxon>
        <taxon>Gammaproteobacteria</taxon>
        <taxon>Vibrionales</taxon>
        <taxon>Vibrionaceae</taxon>
        <taxon>Vibrio</taxon>
    </lineage>
</organism>
<reference evidence="2 3" key="1">
    <citation type="submission" date="2019-06" db="EMBL/GenBank/DDBJ databases">
        <title>Whole genome shotgun sequence of Vibrio inusitatus NBRC 102082.</title>
        <authorList>
            <person name="Hosoyama A."/>
            <person name="Uohara A."/>
            <person name="Ohji S."/>
            <person name="Ichikawa N."/>
        </authorList>
    </citation>
    <scope>NUCLEOTIDE SEQUENCE [LARGE SCALE GENOMIC DNA]</scope>
    <source>
        <strain evidence="2 3">NBRC 102082</strain>
    </source>
</reference>
<keyword evidence="1" id="KW-0472">Membrane</keyword>
<keyword evidence="1" id="KW-0812">Transmembrane</keyword>
<comment type="caution">
    <text evidence="2">The sequence shown here is derived from an EMBL/GenBank/DDBJ whole genome shotgun (WGS) entry which is preliminary data.</text>
</comment>
<gene>
    <name evidence="2" type="ORF">VIN01S_16840</name>
</gene>
<evidence type="ECO:0000256" key="1">
    <source>
        <dbReference type="SAM" id="Phobius"/>
    </source>
</evidence>
<keyword evidence="1" id="KW-1133">Transmembrane helix</keyword>
<proteinExistence type="predicted"/>
<dbReference type="OrthoDB" id="9802763at2"/>
<dbReference type="Proteomes" id="UP000318717">
    <property type="component" value="Unassembled WGS sequence"/>
</dbReference>
<dbReference type="InterPro" id="IPR004714">
    <property type="entry name" value="Cyt_oxidase_maturation_cbb3"/>
</dbReference>
<protein>
    <submittedName>
        <fullName evidence="2">Cytochrome oxidase maturation protein Cbb3</fullName>
    </submittedName>
</protein>
<feature type="transmembrane region" description="Helical" evidence="1">
    <location>
        <begin position="6"/>
        <end position="26"/>
    </location>
</feature>